<organism evidence="9 10">
    <name type="scientific">Blautia producta</name>
    <dbReference type="NCBI Taxonomy" id="33035"/>
    <lineage>
        <taxon>Bacteria</taxon>
        <taxon>Bacillati</taxon>
        <taxon>Bacillota</taxon>
        <taxon>Clostridia</taxon>
        <taxon>Lachnospirales</taxon>
        <taxon>Lachnospiraceae</taxon>
        <taxon>Blautia</taxon>
    </lineage>
</organism>
<feature type="transmembrane region" description="Helical" evidence="7">
    <location>
        <begin position="299"/>
        <end position="322"/>
    </location>
</feature>
<feature type="domain" description="ABC transmembrane type-1" evidence="8">
    <location>
        <begin position="109"/>
        <end position="322"/>
    </location>
</feature>
<feature type="transmembrane region" description="Helical" evidence="7">
    <location>
        <begin position="253"/>
        <end position="279"/>
    </location>
</feature>
<feature type="transmembrane region" description="Helical" evidence="7">
    <location>
        <begin position="156"/>
        <end position="175"/>
    </location>
</feature>
<evidence type="ECO:0000256" key="6">
    <source>
        <dbReference type="ARBA" id="ARBA00023136"/>
    </source>
</evidence>
<evidence type="ECO:0000313" key="10">
    <source>
        <dbReference type="Proteomes" id="UP000289794"/>
    </source>
</evidence>
<keyword evidence="2 7" id="KW-0813">Transport</keyword>
<dbReference type="KEGG" id="bpro:PMF13cell1_01857"/>
<proteinExistence type="inferred from homology"/>
<evidence type="ECO:0000256" key="5">
    <source>
        <dbReference type="ARBA" id="ARBA00022989"/>
    </source>
</evidence>
<feature type="transmembrane region" description="Helical" evidence="7">
    <location>
        <begin position="111"/>
        <end position="136"/>
    </location>
</feature>
<dbReference type="Gene3D" id="1.10.3720.10">
    <property type="entry name" value="MetI-like"/>
    <property type="match status" value="1"/>
</dbReference>
<dbReference type="InterPro" id="IPR000515">
    <property type="entry name" value="MetI-like"/>
</dbReference>
<dbReference type="Proteomes" id="UP000289794">
    <property type="component" value="Chromosome"/>
</dbReference>
<comment type="subcellular location">
    <subcellularLocation>
        <location evidence="1 7">Cell membrane</location>
        <topology evidence="1 7">Multi-pass membrane protein</topology>
    </subcellularLocation>
</comment>
<keyword evidence="5 7" id="KW-1133">Transmembrane helix</keyword>
<dbReference type="CDD" id="cd06261">
    <property type="entry name" value="TM_PBP2"/>
    <property type="match status" value="1"/>
</dbReference>
<evidence type="ECO:0000256" key="7">
    <source>
        <dbReference type="RuleBase" id="RU363032"/>
    </source>
</evidence>
<protein>
    <submittedName>
        <fullName evidence="9">Dipeptide transport system permease protein DppB</fullName>
    </submittedName>
</protein>
<evidence type="ECO:0000259" key="8">
    <source>
        <dbReference type="PROSITE" id="PS50928"/>
    </source>
</evidence>
<comment type="similarity">
    <text evidence="7">Belongs to the binding-protein-dependent transport system permease family.</text>
</comment>
<dbReference type="RefSeq" id="WP_130180559.1">
    <property type="nucleotide sequence ID" value="NZ_CP035945.1"/>
</dbReference>
<dbReference type="InterPro" id="IPR035906">
    <property type="entry name" value="MetI-like_sf"/>
</dbReference>
<evidence type="ECO:0000256" key="4">
    <source>
        <dbReference type="ARBA" id="ARBA00022692"/>
    </source>
</evidence>
<dbReference type="PANTHER" id="PTHR30465">
    <property type="entry name" value="INNER MEMBRANE ABC TRANSPORTER"/>
    <property type="match status" value="1"/>
</dbReference>
<evidence type="ECO:0000256" key="1">
    <source>
        <dbReference type="ARBA" id="ARBA00004651"/>
    </source>
</evidence>
<dbReference type="InterPro" id="IPR045621">
    <property type="entry name" value="BPD_transp_1_N"/>
</dbReference>
<keyword evidence="6 7" id="KW-0472">Membrane</keyword>
<evidence type="ECO:0000256" key="2">
    <source>
        <dbReference type="ARBA" id="ARBA00022448"/>
    </source>
</evidence>
<dbReference type="AlphaFoldDB" id="A0A4P6LYX4"/>
<keyword evidence="3" id="KW-1003">Cell membrane</keyword>
<dbReference type="GO" id="GO:0005886">
    <property type="term" value="C:plasma membrane"/>
    <property type="evidence" value="ECO:0007669"/>
    <property type="project" value="UniProtKB-SubCell"/>
</dbReference>
<name>A0A4P6LYX4_9FIRM</name>
<dbReference type="SUPFAM" id="SSF161098">
    <property type="entry name" value="MetI-like"/>
    <property type="match status" value="1"/>
</dbReference>
<dbReference type="Pfam" id="PF00528">
    <property type="entry name" value="BPD_transp_1"/>
    <property type="match status" value="1"/>
</dbReference>
<dbReference type="EMBL" id="CP035945">
    <property type="protein sequence ID" value="QBE96313.1"/>
    <property type="molecule type" value="Genomic_DNA"/>
</dbReference>
<keyword evidence="4 7" id="KW-0812">Transmembrane</keyword>
<dbReference type="Pfam" id="PF19300">
    <property type="entry name" value="BPD_transp_1_N"/>
    <property type="match status" value="1"/>
</dbReference>
<sequence length="332" mass="37319">MKFGKFLLSRIATFLLVIFIGVTTVFFVPRLMPNDPVEAMIGQMTSNAGSMSPEAVVQMRESMNSLFGLDGSVLHQYLDFFKRVVISHDFGPSLSAYPTPVMQMIARALPWTLGLMLTTTVLSWLIGNLIGLLAGFRKDKPLSKLLEGIAILMYPIPYYIFALLLIMFFCYLLPVFPLSFVVQGEGFNWVHIKSILWNCFLPAMSLILVGFGWWVISMKTMVSNANEEEYVKFARLKGLREGRIMRRYVMPNVMLPQVTNLALQIGGIFNGALVTEILFGFPGLGSLIYQGILQSDYNLIMGTITISVISVALTTFVIDLLYPFLDPRIRYS</sequence>
<gene>
    <name evidence="9" type="primary">dppB_1</name>
    <name evidence="9" type="ORF">PMF13cell1_01857</name>
</gene>
<evidence type="ECO:0000256" key="3">
    <source>
        <dbReference type="ARBA" id="ARBA00022475"/>
    </source>
</evidence>
<feature type="transmembrane region" description="Helical" evidence="7">
    <location>
        <begin position="7"/>
        <end position="28"/>
    </location>
</feature>
<reference evidence="9 10" key="1">
    <citation type="submission" date="2019-01" db="EMBL/GenBank/DDBJ databases">
        <title>PMF-metabolizing Aryl O-demethylase.</title>
        <authorList>
            <person name="Kim M."/>
        </authorList>
    </citation>
    <scope>NUCLEOTIDE SEQUENCE [LARGE SCALE GENOMIC DNA]</scope>
    <source>
        <strain evidence="9 10">PMF1</strain>
    </source>
</reference>
<dbReference type="GO" id="GO:0055085">
    <property type="term" value="P:transmembrane transport"/>
    <property type="evidence" value="ECO:0007669"/>
    <property type="project" value="InterPro"/>
</dbReference>
<dbReference type="PANTHER" id="PTHR30465:SF55">
    <property type="entry name" value="OLIGOPEPTIDE ABC TRANSPORTER, PERMEASE PROTEIN"/>
    <property type="match status" value="1"/>
</dbReference>
<accession>A0A4P6LYX4</accession>
<evidence type="ECO:0000313" key="9">
    <source>
        <dbReference type="EMBL" id="QBE96313.1"/>
    </source>
</evidence>
<feature type="transmembrane region" description="Helical" evidence="7">
    <location>
        <begin position="195"/>
        <end position="216"/>
    </location>
</feature>
<dbReference type="PROSITE" id="PS50928">
    <property type="entry name" value="ABC_TM1"/>
    <property type="match status" value="1"/>
</dbReference>